<feature type="coiled-coil region" evidence="3">
    <location>
        <begin position="2251"/>
        <end position="2553"/>
    </location>
</feature>
<feature type="region of interest" description="Disordered" evidence="4">
    <location>
        <begin position="465"/>
        <end position="489"/>
    </location>
</feature>
<evidence type="ECO:0000256" key="1">
    <source>
        <dbReference type="ARBA" id="ARBA00004496"/>
    </source>
</evidence>
<feature type="region of interest" description="Disordered" evidence="4">
    <location>
        <begin position="1413"/>
        <end position="1441"/>
    </location>
</feature>
<sequence length="2906" mass="323900">MQPSHLLLNLPIIPSPTFPSSPPYPSYPPHPSHLPLLTLPIFPSSPFPSSPPHPSHLTLLTLPIFPSPCPSSPPHLTLLIFPFPSSPPHLTLPIFPSSPFPSSHLTLPILPSPTFPSSPSHPPHLPIFPTSPCPSSLPQPSHLPLPNLPIFPSPTFPSYPPHLTLPILPSSPFPSSPPHPSHLTLLTLLPDTSSSASVYHNYQHKLPHLLHIHPTKRATTVPPQTSSSLFPPPAYFECNVVGLSTGVCIVMCRTCGKRHNSLIQDGSPGAVTQDAGSLGSSGSGSIPLSWGVRSPGKVSPLRGRTMKEYEEQLAALKKENFALKLRIYFLEESVDKKGQKEDKEQLYRTNIELKVETEALKQEVYDKQQLVREASLALASLDQQYQSQLEAATHLHHQETTQLQATIAALQKEVEEYAERAMQADRDGIRMGELTQLCGLAFPSDESNEDDRNLDLSIWGQQEDKERRIDRGDGRKNNYGDNEGRGQLNAWNDQMAQKESTLWGDDGLRSNTTTHPCTIPTPASVPSLLPQAVNPTVSVYGGGLSSPSSMQGLFSLSKPTTAAHPSTPPANNMAHSPSTVPQEGVEIVGRLKERIKELEERVQELKTHLEEKEEMKCVLEGDLENLKKEVEEKVERVTELEGEVAEREERLEEVMQELETRHSQLRDKDHQISSLHNDLNRVQPEMEVKVQEIVERDRIIEEKIEKIEQQNKILVEIQITLDERQKQLADAETRLAETEAKLVKAEARAEEATMKEEKVTRDFNKSCEVIKAFGEEVHTRDKEIGRLRKEVIRKEKKIRDLVAELKETLDMLSKAKWEAETSGGEDGVKEMAEEENEVRMTEIVSVTTDNVRSEDVKRAEYMCETVDNQVKGTENMGGNSECVGHWRAENVMRMAEDKATAETYREQEWIRENEGWMLSSDMQEMMEMELSDEEKNQLWAAENSVGSGGRYDHWESRTGSREQLRKGERGFEKYRQRKGMEENGMKEVKYKRNVDLGERKEHEILIMRQRREAASHGITTRNIQTCRNTIDQNLEGARIRVGEWGGRERRGIKEEEREREEERVEGMNLDKSKDSNWNPKYNAEIENARNTVTSNNSEERGRKERVLKQRVRESLEYRKKMKVIELRERALELDIRERERDIEYLERARRMKMERDERGKYIQTRRGVRGQEMAGDSNGRYAPFFGESNFKDMDRQGTSINKKEEGWELPISLSMSHPSRELQNASPNHDSYLSMYYHHSQNPQINIMVPSPPPNSPQSPVSSTLSPALLHRLWAEVEARKKELLSVRTAAEAAVAAAEERARGLAEEVATLTALRDQQTKDLASQQGQLMTLQSQLQQVQAETSGREGQLAAAEAQVKGLEAQLVDTRTQLDQKRKRLAELEDNLRATTAGELDRQALQVDRLQGHLAALAANSNNPSDQHLAATGETREGQQAHSDTSGTVTARVDIVAMTQPVPVSVGGDSVGAVHHLYQEVSRLRTEADALREERSHLNQQLTSLYNTYSHTTPNLTSCSTSTTLQNTTPAKHSITLIPQITTQTPCLAQSTDNVDTPAPHITSSANPITTLANCLDTPASCPTTIASHLTTTASQINPPQTTIPLDHTCSVTISKDRTHTTPTPTSNDTLCSVPLCVKEVVDEEQKQEEERQQEAAVGQACQEQVEALKAELEEAQRVGEELGRVGESQSQRHKVEIAWLRRRLAESHTACDLLRTRLEELADFLEAILDLEGRGIITLDALPPAQLAALHNSLDQSRALSRSLSQSLMIGVNAGEEAGLATSLNDLSSWAGHELFPPTAPCLAGDSTMAPNTSTISGHDTVGLGENTSLGLTMTGYSQTTTTNLTQNTTAVLSEDMSMDAGLDTTMGQGQEKRAKMVQALAARLTARLDQKTLELDAIADSVSDLTQRLATRTNQVTHQAGVIGELKATVGQLTAQLAAQDSGHSSDPLPPPPLHLLRDSDCETEAETEHVGLGSEPSSLGAIKSAYSTDVAIKAHSGRLAQQQLHQAGPGESGVGAGDQWVASLSESEAWSEPDRNVSLARIGLDATTLAATPDRAPPRPRQPRTITLTSESEGEAPQDDPSTPAPTKTTKRRSDVAELRRVSSRLRAVEQLNDTLRTELHLYHSLTHHLQPPQHQTSATPNTTSTIDTIDTQATPAVTNTAVPVATTTATTSTMVEGEVALVAAPLLAEVRGLRSTLEEAIANNDHLRDQLEAALSAHPHEEARFLHLTAALLTAQEEVREARERSSLAQGQVEEARAMADQSDKAAEQARKEAMQARTKLEEIMKEASEIKTKAEQAKLEVDETKHMAEEAKAAAEQVKKELENTRTETRLEMNRVMEKTKEARLEAEEAKLKLKQTVEAAEAKQEELEAEVRQMVARITSLEEEVQQLEAEVAKREKQVKEEVTKREKQAEEERQRLEEKEQRLLKVNKERLALVGERARLHARFTTQAEDRRRVEVEVEQLAEDKKRLRLEKEESEEDKKRLMEENKLIENERKKLMEENERMDYDKKKLVEAERERGKSVELELEGLRGELEAERRVTETLQQRLEELRTLHSPDSSDHSVVLPATSDASQESVTSMEYIPHSAPHHLGLWRCGQSLSPTTTPTPASPTPLPPPPHYQREKELEASVGNTGISSINKHEREAISSRREKDNKIARRDRDSNRWERERSSSNKREKDTNHSRRERDSSTSKRNHSSDSSLWMENKENLFITTTTTTTNTFSGKRGRKTIEGGSGNSGILALSSSPNLIQEDEDGDFDVYGGPGEYDDGETSGESPDLGICSDHHYSSLERGTTISALAANYHHTYGSSGHNVLPHQPPSLPTQLCSEPSHSTINKENKRLRTERDNLAARLSTTLVTLKDAHEKLSQANQRKATVERAISKQLHKTHNVLQRANAHMKQAGSLPK</sequence>
<feature type="region of interest" description="Disordered" evidence="4">
    <location>
        <begin position="2045"/>
        <end position="2096"/>
    </location>
</feature>
<feature type="coiled-coil region" evidence="3">
    <location>
        <begin position="588"/>
        <end position="804"/>
    </location>
</feature>
<evidence type="ECO:0000259" key="5">
    <source>
        <dbReference type="Pfam" id="PF07989"/>
    </source>
</evidence>
<feature type="coiled-coil region" evidence="3">
    <location>
        <begin position="400"/>
        <end position="427"/>
    </location>
</feature>
<dbReference type="Pfam" id="PF07989">
    <property type="entry name" value="Cnn_1N"/>
    <property type="match status" value="1"/>
</dbReference>
<gene>
    <name evidence="6" type="ORF">Pcinc_037306</name>
</gene>
<evidence type="ECO:0000313" key="7">
    <source>
        <dbReference type="Proteomes" id="UP001286313"/>
    </source>
</evidence>
<feature type="region of interest" description="Disordered" evidence="4">
    <location>
        <begin position="2592"/>
        <end position="2701"/>
    </location>
</feature>
<feature type="domain" description="Centrosomin N-terminal motif 1" evidence="5">
    <location>
        <begin position="305"/>
        <end position="376"/>
    </location>
</feature>
<feature type="coiled-coil region" evidence="3">
    <location>
        <begin position="1653"/>
        <end position="1680"/>
    </location>
</feature>
<keyword evidence="3" id="KW-0175">Coiled coil</keyword>
<dbReference type="SUPFAM" id="SSF90257">
    <property type="entry name" value="Myosin rod fragments"/>
    <property type="match status" value="1"/>
</dbReference>
<feature type="coiled-coil region" evidence="3">
    <location>
        <begin position="2188"/>
        <end position="2215"/>
    </location>
</feature>
<evidence type="ECO:0000313" key="6">
    <source>
        <dbReference type="EMBL" id="KAK3856371.1"/>
    </source>
</evidence>
<feature type="region of interest" description="Disordered" evidence="4">
    <location>
        <begin position="557"/>
        <end position="581"/>
    </location>
</feature>
<feature type="coiled-coil region" evidence="3">
    <location>
        <begin position="1281"/>
        <end position="1392"/>
    </location>
</feature>
<comment type="subcellular location">
    <subcellularLocation>
        <location evidence="1">Cytoplasm</location>
    </subcellularLocation>
</comment>
<feature type="region of interest" description="Disordered" evidence="4">
    <location>
        <begin position="949"/>
        <end position="977"/>
    </location>
</feature>
<feature type="region of interest" description="Disordered" evidence="4">
    <location>
        <begin position="1053"/>
        <end position="1079"/>
    </location>
</feature>
<proteinExistence type="predicted"/>
<name>A0AAE1BST3_PETCI</name>
<feature type="region of interest" description="Disordered" evidence="4">
    <location>
        <begin position="1167"/>
        <end position="1194"/>
    </location>
</feature>
<dbReference type="PANTHER" id="PTHR23159:SF31">
    <property type="entry name" value="CENTROSOME-ASSOCIATED PROTEIN CEP250 ISOFORM X1"/>
    <property type="match status" value="1"/>
</dbReference>
<feature type="compositionally biased region" description="Basic and acidic residues" evidence="4">
    <location>
        <begin position="2638"/>
        <end position="2690"/>
    </location>
</feature>
<reference evidence="6" key="1">
    <citation type="submission" date="2023-10" db="EMBL/GenBank/DDBJ databases">
        <title>Genome assemblies of two species of porcelain crab, Petrolisthes cinctipes and Petrolisthes manimaculis (Anomura: Porcellanidae).</title>
        <authorList>
            <person name="Angst P."/>
        </authorList>
    </citation>
    <scope>NUCLEOTIDE SEQUENCE</scope>
    <source>
        <strain evidence="6">PB745_01</strain>
        <tissue evidence="6">Gill</tissue>
    </source>
</reference>
<dbReference type="PANTHER" id="PTHR23159">
    <property type="entry name" value="CENTROSOMAL PROTEIN 2"/>
    <property type="match status" value="1"/>
</dbReference>
<dbReference type="Proteomes" id="UP001286313">
    <property type="component" value="Unassembled WGS sequence"/>
</dbReference>
<feature type="coiled-coil region" evidence="3">
    <location>
        <begin position="306"/>
        <end position="363"/>
    </location>
</feature>
<organism evidence="6 7">
    <name type="scientific">Petrolisthes cinctipes</name>
    <name type="common">Flat porcelain crab</name>
    <dbReference type="NCBI Taxonomy" id="88211"/>
    <lineage>
        <taxon>Eukaryota</taxon>
        <taxon>Metazoa</taxon>
        <taxon>Ecdysozoa</taxon>
        <taxon>Arthropoda</taxon>
        <taxon>Crustacea</taxon>
        <taxon>Multicrustacea</taxon>
        <taxon>Malacostraca</taxon>
        <taxon>Eumalacostraca</taxon>
        <taxon>Eucarida</taxon>
        <taxon>Decapoda</taxon>
        <taxon>Pleocyemata</taxon>
        <taxon>Anomura</taxon>
        <taxon>Galatheoidea</taxon>
        <taxon>Porcellanidae</taxon>
        <taxon>Petrolisthes</taxon>
    </lineage>
</organism>
<dbReference type="GO" id="GO:0005815">
    <property type="term" value="C:microtubule organizing center"/>
    <property type="evidence" value="ECO:0007669"/>
    <property type="project" value="InterPro"/>
</dbReference>
<feature type="coiled-coil region" evidence="3">
    <location>
        <begin position="1468"/>
        <end position="1502"/>
    </location>
</feature>
<feature type="region of interest" description="Disordered" evidence="4">
    <location>
        <begin position="2717"/>
        <end position="2738"/>
    </location>
</feature>
<dbReference type="EMBL" id="JAWQEG010005901">
    <property type="protein sequence ID" value="KAK3856371.1"/>
    <property type="molecule type" value="Genomic_DNA"/>
</dbReference>
<keyword evidence="2" id="KW-0963">Cytoplasm</keyword>
<evidence type="ECO:0000256" key="3">
    <source>
        <dbReference type="SAM" id="Coils"/>
    </source>
</evidence>
<feature type="compositionally biased region" description="Basic and acidic residues" evidence="4">
    <location>
        <begin position="465"/>
        <end position="484"/>
    </location>
</feature>
<feature type="compositionally biased region" description="Basic and acidic residues" evidence="4">
    <location>
        <begin position="1053"/>
        <end position="1074"/>
    </location>
</feature>
<keyword evidence="7" id="KW-1185">Reference proteome</keyword>
<accession>A0AAE1BST3</accession>
<evidence type="ECO:0000256" key="2">
    <source>
        <dbReference type="ARBA" id="ARBA00022490"/>
    </source>
</evidence>
<evidence type="ECO:0000256" key="4">
    <source>
        <dbReference type="SAM" id="MobiDB-lite"/>
    </source>
</evidence>
<protein>
    <recommendedName>
        <fullName evidence="5">Centrosomin N-terminal motif 1 domain-containing protein</fullName>
    </recommendedName>
</protein>
<feature type="coiled-coil region" evidence="3">
    <location>
        <begin position="2831"/>
        <end position="2879"/>
    </location>
</feature>
<feature type="compositionally biased region" description="Basic and acidic residues" evidence="4">
    <location>
        <begin position="950"/>
        <end position="977"/>
    </location>
</feature>
<feature type="compositionally biased region" description="Pro residues" evidence="4">
    <location>
        <begin position="2607"/>
        <end position="2618"/>
    </location>
</feature>
<dbReference type="GO" id="GO:0005737">
    <property type="term" value="C:cytoplasm"/>
    <property type="evidence" value="ECO:0007669"/>
    <property type="project" value="UniProtKB-SubCell"/>
</dbReference>
<comment type="caution">
    <text evidence="6">The sequence shown here is derived from an EMBL/GenBank/DDBJ whole genome shotgun (WGS) entry which is preliminary data.</text>
</comment>
<dbReference type="InterPro" id="IPR012943">
    <property type="entry name" value="Cnn_1N"/>
</dbReference>